<dbReference type="GO" id="GO:0051539">
    <property type="term" value="F:4 iron, 4 sulfur cluster binding"/>
    <property type="evidence" value="ECO:0007669"/>
    <property type="project" value="UniProtKB-KW"/>
</dbReference>
<reference evidence="7 8" key="1">
    <citation type="submission" date="2009-01" db="EMBL/GenBank/DDBJ databases">
        <title>Complete sequence of Geobacter sp. FRC-32.</title>
        <authorList>
            <consortium name="US DOE Joint Genome Institute"/>
            <person name="Lucas S."/>
            <person name="Copeland A."/>
            <person name="Lapidus A."/>
            <person name="Glavina del Rio T."/>
            <person name="Dalin E."/>
            <person name="Tice H."/>
            <person name="Bruce D."/>
            <person name="Goodwin L."/>
            <person name="Pitluck S."/>
            <person name="Saunders E."/>
            <person name="Brettin T."/>
            <person name="Detter J.C."/>
            <person name="Han C."/>
            <person name="Larimer F."/>
            <person name="Land M."/>
            <person name="Hauser L."/>
            <person name="Kyrpides N."/>
            <person name="Ovchinnikova G."/>
            <person name="Kostka J."/>
            <person name="Richardson P."/>
        </authorList>
    </citation>
    <scope>NUCLEOTIDE SEQUENCE [LARGE SCALE GENOMIC DNA]</scope>
    <source>
        <strain evidence="8">DSM 22248 / JCM 15807 / FRC-32</strain>
    </source>
</reference>
<dbReference type="SUPFAM" id="SSF46548">
    <property type="entry name" value="alpha-helical ferredoxin"/>
    <property type="match status" value="1"/>
</dbReference>
<proteinExistence type="predicted"/>
<dbReference type="Pfam" id="PF02754">
    <property type="entry name" value="CCG"/>
    <property type="match status" value="2"/>
</dbReference>
<keyword evidence="8" id="KW-1185">Reference proteome</keyword>
<protein>
    <submittedName>
        <fullName evidence="7">Iron-sulfur cluster-binding oxidoreductase, CCG domain pair-containing, putative benzoyl-CoA reductase electron transfer protein</fullName>
    </submittedName>
</protein>
<dbReference type="InterPro" id="IPR004017">
    <property type="entry name" value="Cys_rich_dom"/>
</dbReference>
<evidence type="ECO:0000313" key="8">
    <source>
        <dbReference type="Proteomes" id="UP000007721"/>
    </source>
</evidence>
<dbReference type="Proteomes" id="UP000007721">
    <property type="component" value="Chromosome"/>
</dbReference>
<feature type="domain" description="4Fe-4S ferredoxin-type" evidence="6">
    <location>
        <begin position="22"/>
        <end position="53"/>
    </location>
</feature>
<keyword evidence="3" id="KW-0560">Oxidoreductase</keyword>
<evidence type="ECO:0000256" key="3">
    <source>
        <dbReference type="ARBA" id="ARBA00023002"/>
    </source>
</evidence>
<evidence type="ECO:0000259" key="6">
    <source>
        <dbReference type="PROSITE" id="PS51379"/>
    </source>
</evidence>
<keyword evidence="4" id="KW-0408">Iron</keyword>
<organism evidence="7 8">
    <name type="scientific">Geotalea daltonii (strain DSM 22248 / JCM 15807 / FRC-32)</name>
    <name type="common">Geobacter daltonii</name>
    <dbReference type="NCBI Taxonomy" id="316067"/>
    <lineage>
        <taxon>Bacteria</taxon>
        <taxon>Pseudomonadati</taxon>
        <taxon>Thermodesulfobacteriota</taxon>
        <taxon>Desulfuromonadia</taxon>
        <taxon>Geobacterales</taxon>
        <taxon>Geobacteraceae</taxon>
        <taxon>Geotalea</taxon>
    </lineage>
</organism>
<keyword evidence="5" id="KW-0411">Iron-sulfur</keyword>
<dbReference type="GO" id="GO:0016491">
    <property type="term" value="F:oxidoreductase activity"/>
    <property type="evidence" value="ECO:0007669"/>
    <property type="project" value="UniProtKB-KW"/>
</dbReference>
<keyword evidence="2" id="KW-0479">Metal-binding</keyword>
<accession>B9M944</accession>
<dbReference type="HOGENOM" id="CLU_023081_2_2_7"/>
<dbReference type="PANTHER" id="PTHR43255">
    <property type="entry name" value="IRON-SULFUR-BINDING OXIDOREDUCTASE FADF-RELATED-RELATED"/>
    <property type="match status" value="1"/>
</dbReference>
<feature type="domain" description="4Fe-4S ferredoxin-type" evidence="6">
    <location>
        <begin position="62"/>
        <end position="94"/>
    </location>
</feature>
<dbReference type="Pfam" id="PF13183">
    <property type="entry name" value="Fer4_8"/>
    <property type="match status" value="1"/>
</dbReference>
<evidence type="ECO:0000256" key="2">
    <source>
        <dbReference type="ARBA" id="ARBA00022723"/>
    </source>
</evidence>
<dbReference type="GO" id="GO:0005886">
    <property type="term" value="C:plasma membrane"/>
    <property type="evidence" value="ECO:0007669"/>
    <property type="project" value="TreeGrafter"/>
</dbReference>
<dbReference type="RefSeq" id="WP_012645331.1">
    <property type="nucleotide sequence ID" value="NC_011979.1"/>
</dbReference>
<dbReference type="AlphaFoldDB" id="B9M944"/>
<dbReference type="InterPro" id="IPR051460">
    <property type="entry name" value="HdrC_iron-sulfur_subunit"/>
</dbReference>
<dbReference type="PROSITE" id="PS51379">
    <property type="entry name" value="4FE4S_FER_2"/>
    <property type="match status" value="2"/>
</dbReference>
<sequence>MHKKELKVETVAPFKEIIDVIKEEGGDPFKFCYQCGKCDSVCPWNRVRTFSMRKLVRQASLGLTEIESEDIWRCSTCGRCPQNCPRGVKQIESGVALRRIATQNEVFPAAVEPLRTVSVGLMGEGNPFNDERKNRGDWAQGLSVKPFTKEMEVLYFSCCYLSYAPRLKKVAAATANVLNKAGVKFGILGERENCCGESIRKTGNEELFTKLAKENIQNFIDNGVKKILVSSPHSYHTFKNEYPEFMVNFEVVYVTDYLNQLIKDGRLKLSKECPKKVTYHDPCYLGRHNGIYDQPREILKRIAGLELVEMADSRENSLCCGGGGGRIWVETPKEERFSDLRVGQAVSVGAEVLATSCPYCITNFEDSRLSLDEGVVLEIKDITEILEELM</sequence>
<dbReference type="KEGG" id="geo:Geob_0230"/>
<dbReference type="InterPro" id="IPR009051">
    <property type="entry name" value="Helical_ferredxn"/>
</dbReference>
<dbReference type="EMBL" id="CP001390">
    <property type="protein sequence ID" value="ACM18602.1"/>
    <property type="molecule type" value="Genomic_DNA"/>
</dbReference>
<dbReference type="InterPro" id="IPR017896">
    <property type="entry name" value="4Fe4S_Fe-S-bd"/>
</dbReference>
<dbReference type="GO" id="GO:0046872">
    <property type="term" value="F:metal ion binding"/>
    <property type="evidence" value="ECO:0007669"/>
    <property type="project" value="UniProtKB-KW"/>
</dbReference>
<evidence type="ECO:0000256" key="1">
    <source>
        <dbReference type="ARBA" id="ARBA00022485"/>
    </source>
</evidence>
<dbReference type="OrthoDB" id="9794954at2"/>
<dbReference type="STRING" id="316067.Geob_0230"/>
<gene>
    <name evidence="7" type="primary">bamD-2</name>
    <name evidence="7" type="ordered locus">Geob_0230</name>
</gene>
<evidence type="ECO:0000313" key="7">
    <source>
        <dbReference type="EMBL" id="ACM18602.1"/>
    </source>
</evidence>
<keyword evidence="1" id="KW-0004">4Fe-4S</keyword>
<name>B9M944_GEODF</name>
<dbReference type="Gene3D" id="1.10.1060.10">
    <property type="entry name" value="Alpha-helical ferredoxin"/>
    <property type="match status" value="1"/>
</dbReference>
<evidence type="ECO:0000256" key="4">
    <source>
        <dbReference type="ARBA" id="ARBA00023004"/>
    </source>
</evidence>
<evidence type="ECO:0000256" key="5">
    <source>
        <dbReference type="ARBA" id="ARBA00023014"/>
    </source>
</evidence>
<dbReference type="PANTHER" id="PTHR43255:SF1">
    <property type="entry name" value="IRON-SULFUR-BINDING OXIDOREDUCTASE FADF-RELATED"/>
    <property type="match status" value="1"/>
</dbReference>
<dbReference type="eggNOG" id="COG0247">
    <property type="taxonomic scope" value="Bacteria"/>
</dbReference>